<evidence type="ECO:0000313" key="3">
    <source>
        <dbReference type="EMBL" id="BDR55934.1"/>
    </source>
</evidence>
<accession>A0AAU9CPR3</accession>
<dbReference type="NCBIfam" id="TIGR01552">
    <property type="entry name" value="phd_fam"/>
    <property type="match status" value="1"/>
</dbReference>
<organism evidence="3 4">
    <name type="scientific">Xylocopilactobacillus apis</name>
    <dbReference type="NCBI Taxonomy" id="2932183"/>
    <lineage>
        <taxon>Bacteria</taxon>
        <taxon>Bacillati</taxon>
        <taxon>Bacillota</taxon>
        <taxon>Bacilli</taxon>
        <taxon>Lactobacillales</taxon>
        <taxon>Lactobacillaceae</taxon>
        <taxon>Xylocopilactobacillus</taxon>
    </lineage>
</organism>
<reference evidence="3 4" key="1">
    <citation type="journal article" date="2023" name="Microbiol. Spectr.">
        <title>Symbiosis of Carpenter Bees with Uncharacterized Lactic Acid Bacteria Showing NAD Auxotrophy.</title>
        <authorList>
            <person name="Kawasaki S."/>
            <person name="Ozawa K."/>
            <person name="Mori T."/>
            <person name="Yamamoto A."/>
            <person name="Ito M."/>
            <person name="Ohkuma M."/>
            <person name="Sakamoto M."/>
            <person name="Matsutani M."/>
        </authorList>
    </citation>
    <scope>NUCLEOTIDE SEQUENCE [LARGE SCALE GENOMIC DNA]</scope>
    <source>
        <strain evidence="3 4">KimC2</strain>
    </source>
</reference>
<evidence type="ECO:0000256" key="2">
    <source>
        <dbReference type="RuleBase" id="RU362080"/>
    </source>
</evidence>
<protein>
    <recommendedName>
        <fullName evidence="2">Antitoxin</fullName>
    </recommendedName>
</protein>
<dbReference type="EMBL" id="AP026801">
    <property type="protein sequence ID" value="BDR55934.1"/>
    <property type="molecule type" value="Genomic_DNA"/>
</dbReference>
<dbReference type="RefSeq" id="WP_317697694.1">
    <property type="nucleotide sequence ID" value="NZ_AP026801.1"/>
</dbReference>
<dbReference type="Gene3D" id="3.40.1620.10">
    <property type="entry name" value="YefM-like domain"/>
    <property type="match status" value="1"/>
</dbReference>
<dbReference type="Proteomes" id="UP001321804">
    <property type="component" value="Chromosome"/>
</dbReference>
<gene>
    <name evidence="3" type="ORF">KIMC2_04960</name>
</gene>
<dbReference type="KEGG" id="xak:KIMC2_04960"/>
<comment type="similarity">
    <text evidence="1 2">Belongs to the phD/YefM antitoxin family.</text>
</comment>
<dbReference type="PANTHER" id="PTHR33713">
    <property type="entry name" value="ANTITOXIN YAFN-RELATED"/>
    <property type="match status" value="1"/>
</dbReference>
<dbReference type="Gene3D" id="6.10.250.330">
    <property type="match status" value="1"/>
</dbReference>
<dbReference type="InterPro" id="IPR036165">
    <property type="entry name" value="YefM-like_sf"/>
</dbReference>
<dbReference type="Pfam" id="PF02604">
    <property type="entry name" value="PhdYeFM_antitox"/>
    <property type="match status" value="1"/>
</dbReference>
<name>A0AAU9CPR3_9LACO</name>
<keyword evidence="4" id="KW-1185">Reference proteome</keyword>
<dbReference type="AlphaFoldDB" id="A0AAU9CPR3"/>
<dbReference type="SUPFAM" id="SSF143120">
    <property type="entry name" value="YefM-like"/>
    <property type="match status" value="1"/>
</dbReference>
<proteinExistence type="inferred from homology"/>
<dbReference type="InterPro" id="IPR006442">
    <property type="entry name" value="Antitoxin_Phd/YefM"/>
</dbReference>
<evidence type="ECO:0000256" key="1">
    <source>
        <dbReference type="ARBA" id="ARBA00009981"/>
    </source>
</evidence>
<evidence type="ECO:0000313" key="4">
    <source>
        <dbReference type="Proteomes" id="UP001321804"/>
    </source>
</evidence>
<dbReference type="PANTHER" id="PTHR33713:SF6">
    <property type="entry name" value="ANTITOXIN YEFM"/>
    <property type="match status" value="1"/>
</dbReference>
<comment type="function">
    <text evidence="2">Antitoxin component of a type II toxin-antitoxin (TA) system.</text>
</comment>
<dbReference type="InterPro" id="IPR051405">
    <property type="entry name" value="phD/YefM_antitoxin"/>
</dbReference>
<sequence length="84" mass="9821">MTVKKVTLKNLQNNFNIFADEVVQYNDTLIITQPNQKNVVMISESEYDSWQETNYLLNTKANREALKESIEELNNKNVHSFNPD</sequence>